<dbReference type="PANTHER" id="PTHR42733">
    <property type="entry name" value="DJ-1 PROTEIN"/>
    <property type="match status" value="1"/>
</dbReference>
<proteinExistence type="inferred from homology"/>
<evidence type="ECO:0000256" key="1">
    <source>
        <dbReference type="ARBA" id="ARBA00008542"/>
    </source>
</evidence>
<dbReference type="EMBL" id="BSUN01000001">
    <property type="protein sequence ID" value="GMA35575.1"/>
    <property type="molecule type" value="Genomic_DNA"/>
</dbReference>
<dbReference type="PANTHER" id="PTHR42733:SF12">
    <property type="entry name" value="PROTEINASE"/>
    <property type="match status" value="1"/>
</dbReference>
<feature type="compositionally biased region" description="Basic and acidic residues" evidence="2">
    <location>
        <begin position="103"/>
        <end position="118"/>
    </location>
</feature>
<feature type="domain" description="DJ-1/PfpI" evidence="3">
    <location>
        <begin position="6"/>
        <end position="101"/>
    </location>
</feature>
<dbReference type="InterPro" id="IPR029062">
    <property type="entry name" value="Class_I_gatase-like"/>
</dbReference>
<sequence>MGDKDPGETLEPNLTLDEVDPEGYDVLVIPGGTINADALRLDKSAVSLVSVFASAGKTVAAICHGPWLLAEADVARGKTATSYPSLSTDLRNAGATWVDEEPQDVRGQRVDAADVAHA</sequence>
<evidence type="ECO:0000259" key="3">
    <source>
        <dbReference type="Pfam" id="PF01965"/>
    </source>
</evidence>
<dbReference type="PROSITE" id="PS51276">
    <property type="entry name" value="PEPTIDASE_C56_PFPI"/>
    <property type="match status" value="1"/>
</dbReference>
<organism evidence="4 5">
    <name type="scientific">Demequina litorisediminis</name>
    <dbReference type="NCBI Taxonomy" id="1849022"/>
    <lineage>
        <taxon>Bacteria</taxon>
        <taxon>Bacillati</taxon>
        <taxon>Actinomycetota</taxon>
        <taxon>Actinomycetes</taxon>
        <taxon>Micrococcales</taxon>
        <taxon>Demequinaceae</taxon>
        <taxon>Demequina</taxon>
    </lineage>
</organism>
<comment type="similarity">
    <text evidence="1">Belongs to the peptidase C56 family.</text>
</comment>
<dbReference type="InterPro" id="IPR002818">
    <property type="entry name" value="DJ-1/PfpI"/>
</dbReference>
<dbReference type="InterPro" id="IPR006286">
    <property type="entry name" value="C56_PfpI-like"/>
</dbReference>
<comment type="caution">
    <text evidence="4">The sequence shown here is derived from an EMBL/GenBank/DDBJ whole genome shotgun (WGS) entry which is preliminary data.</text>
</comment>
<evidence type="ECO:0000256" key="2">
    <source>
        <dbReference type="SAM" id="MobiDB-lite"/>
    </source>
</evidence>
<keyword evidence="5" id="KW-1185">Reference proteome</keyword>
<dbReference type="Gene3D" id="3.40.50.880">
    <property type="match status" value="1"/>
</dbReference>
<gene>
    <name evidence="4" type="ORF">GCM10025876_17790</name>
</gene>
<feature type="region of interest" description="Disordered" evidence="2">
    <location>
        <begin position="99"/>
        <end position="118"/>
    </location>
</feature>
<accession>A0ABQ6ICR3</accession>
<dbReference type="Proteomes" id="UP001157125">
    <property type="component" value="Unassembled WGS sequence"/>
</dbReference>
<dbReference type="SUPFAM" id="SSF52317">
    <property type="entry name" value="Class I glutamine amidotransferase-like"/>
    <property type="match status" value="1"/>
</dbReference>
<reference evidence="5" key="1">
    <citation type="journal article" date="2019" name="Int. J. Syst. Evol. Microbiol.">
        <title>The Global Catalogue of Microorganisms (GCM) 10K type strain sequencing project: providing services to taxonomists for standard genome sequencing and annotation.</title>
        <authorList>
            <consortium name="The Broad Institute Genomics Platform"/>
            <consortium name="The Broad Institute Genome Sequencing Center for Infectious Disease"/>
            <person name="Wu L."/>
            <person name="Ma J."/>
        </authorList>
    </citation>
    <scope>NUCLEOTIDE SEQUENCE [LARGE SCALE GENOMIC DNA]</scope>
    <source>
        <strain evidence="5">NBRC 112299</strain>
    </source>
</reference>
<dbReference type="Pfam" id="PF01965">
    <property type="entry name" value="DJ-1_PfpI"/>
    <property type="match status" value="1"/>
</dbReference>
<evidence type="ECO:0000313" key="4">
    <source>
        <dbReference type="EMBL" id="GMA35575.1"/>
    </source>
</evidence>
<protein>
    <recommendedName>
        <fullName evidence="3">DJ-1/PfpI domain-containing protein</fullName>
    </recommendedName>
</protein>
<evidence type="ECO:0000313" key="5">
    <source>
        <dbReference type="Proteomes" id="UP001157125"/>
    </source>
</evidence>
<name>A0ABQ6ICR3_9MICO</name>